<keyword evidence="1" id="KW-0812">Transmembrane</keyword>
<dbReference type="Ensembl" id="ENSTGET00000027287.1">
    <property type="protein sequence ID" value="ENSTGEP00000022862.1"/>
    <property type="gene ID" value="ENSTGEG00000018501.1"/>
</dbReference>
<organism evidence="2 3">
    <name type="scientific">Theropithecus gelada</name>
    <name type="common">Gelada baboon</name>
    <dbReference type="NCBI Taxonomy" id="9565"/>
    <lineage>
        <taxon>Eukaryota</taxon>
        <taxon>Metazoa</taxon>
        <taxon>Chordata</taxon>
        <taxon>Craniata</taxon>
        <taxon>Vertebrata</taxon>
        <taxon>Euteleostomi</taxon>
        <taxon>Mammalia</taxon>
        <taxon>Eutheria</taxon>
        <taxon>Euarchontoglires</taxon>
        <taxon>Primates</taxon>
        <taxon>Haplorrhini</taxon>
        <taxon>Catarrhini</taxon>
        <taxon>Cercopithecidae</taxon>
        <taxon>Cercopithecinae</taxon>
        <taxon>Theropithecus</taxon>
    </lineage>
</organism>
<reference evidence="2" key="3">
    <citation type="submission" date="2025-09" db="UniProtKB">
        <authorList>
            <consortium name="Ensembl"/>
        </authorList>
    </citation>
    <scope>IDENTIFICATION</scope>
</reference>
<keyword evidence="1" id="KW-0472">Membrane</keyword>
<keyword evidence="3" id="KW-1185">Reference proteome</keyword>
<protein>
    <submittedName>
        <fullName evidence="2">Uncharacterized protein</fullName>
    </submittedName>
</protein>
<feature type="transmembrane region" description="Helical" evidence="1">
    <location>
        <begin position="28"/>
        <end position="52"/>
    </location>
</feature>
<reference evidence="2" key="2">
    <citation type="submission" date="2025-08" db="UniProtKB">
        <authorList>
            <consortium name="Ensembl"/>
        </authorList>
    </citation>
    <scope>IDENTIFICATION</scope>
</reference>
<dbReference type="Proteomes" id="UP000694411">
    <property type="component" value="Chromosome 18"/>
</dbReference>
<evidence type="ECO:0000313" key="2">
    <source>
        <dbReference type="Ensembl" id="ENSTGEP00000022862.1"/>
    </source>
</evidence>
<sequence length="63" mass="7230">MNIYGCLINYLLLEKLLYTEPFNTMGKILQISISHLPYALRVSFFACVAIYLSSKNRIRNLSG</sequence>
<evidence type="ECO:0000313" key="3">
    <source>
        <dbReference type="Proteomes" id="UP000694411"/>
    </source>
</evidence>
<evidence type="ECO:0000256" key="1">
    <source>
        <dbReference type="SAM" id="Phobius"/>
    </source>
</evidence>
<dbReference type="AlphaFoldDB" id="A0A8D2K443"/>
<reference evidence="2" key="1">
    <citation type="submission" date="2018-05" db="EMBL/GenBank/DDBJ databases">
        <title>Whole genome of Theropithecus gelada.</title>
        <authorList>
            <person name="Chiou K.L."/>
            <person name="Snyder-Mackler N."/>
        </authorList>
    </citation>
    <scope>NUCLEOTIDE SEQUENCE [LARGE SCALE GENOMIC DNA]</scope>
</reference>
<accession>A0A8D2K443</accession>
<proteinExistence type="predicted"/>
<keyword evidence="1" id="KW-1133">Transmembrane helix</keyword>
<name>A0A8D2K443_THEGE</name>